<sequence length="378" mass="40490">MAPSALDKNSGADLNTAVLKRMDPDVSGIMCTASHVALYEFDMATHQWGRKNVEGTLFLVKRRTAPRFKFIVMNGKGTDNYMEEVDGEMTVEQMESFILYTRKPQGLTGIWFYETADRNNFMGVLHRVVASLPKISPQEEAPRERPAPVPPPGPREGPEDGFWDKSGSRGLEHQNSGPAQEHLLQLFQKANRPPQDGPQEPFPASRSRQGGGGTAEAPPEAISSAVPATSGGASFPAPGVTLLTPSTFVRPSSRPEAFENGGRESVAAPSPLQLPMPPPMAGGEPRMGQGGALPLGQGALGGLHPIRSRSEGNGFGDAGVMGSTGLERFFSGNVKKEEVGGGEEQVRERVRAAMAGLMQRSDVVDAMVAEFRRQGLLC</sequence>
<feature type="region of interest" description="Disordered" evidence="5">
    <location>
        <begin position="284"/>
        <end position="318"/>
    </location>
</feature>
<evidence type="ECO:0000256" key="4">
    <source>
        <dbReference type="ARBA" id="ARBA00022664"/>
    </source>
</evidence>
<feature type="region of interest" description="Disordered" evidence="5">
    <location>
        <begin position="247"/>
        <end position="272"/>
    </location>
</feature>
<evidence type="ECO:0000313" key="6">
    <source>
        <dbReference type="EMBL" id="CAD7698778.1"/>
    </source>
</evidence>
<evidence type="ECO:0000313" key="7">
    <source>
        <dbReference type="Proteomes" id="UP000708148"/>
    </source>
</evidence>
<keyword evidence="3" id="KW-0963">Cytoplasm</keyword>
<accession>A0A8S1IY92</accession>
<dbReference type="GO" id="GO:0008047">
    <property type="term" value="F:enzyme activator activity"/>
    <property type="evidence" value="ECO:0007669"/>
    <property type="project" value="InterPro"/>
</dbReference>
<dbReference type="GO" id="GO:0000290">
    <property type="term" value="P:deadenylation-dependent decapping of nuclear-transcribed mRNA"/>
    <property type="evidence" value="ECO:0007669"/>
    <property type="project" value="InterPro"/>
</dbReference>
<keyword evidence="7" id="KW-1185">Reference proteome</keyword>
<name>A0A8S1IY92_9CHLO</name>
<comment type="similarity">
    <text evidence="2">Belongs to the DCP1 family.</text>
</comment>
<keyword evidence="4" id="KW-0507">mRNA processing</keyword>
<feature type="region of interest" description="Disordered" evidence="5">
    <location>
        <begin position="135"/>
        <end position="176"/>
    </location>
</feature>
<feature type="compositionally biased region" description="Gly residues" evidence="5">
    <location>
        <begin position="288"/>
        <end position="301"/>
    </location>
</feature>
<organism evidence="6 7">
    <name type="scientific">Ostreobium quekettii</name>
    <dbReference type="NCBI Taxonomy" id="121088"/>
    <lineage>
        <taxon>Eukaryota</taxon>
        <taxon>Viridiplantae</taxon>
        <taxon>Chlorophyta</taxon>
        <taxon>core chlorophytes</taxon>
        <taxon>Ulvophyceae</taxon>
        <taxon>TCBD clade</taxon>
        <taxon>Bryopsidales</taxon>
        <taxon>Ostreobineae</taxon>
        <taxon>Ostreobiaceae</taxon>
        <taxon>Ostreobium</taxon>
    </lineage>
</organism>
<dbReference type="PANTHER" id="PTHR16290:SF0">
    <property type="entry name" value="DECAPPING PROTEIN 1, ISOFORM A"/>
    <property type="match status" value="1"/>
</dbReference>
<dbReference type="PANTHER" id="PTHR16290">
    <property type="entry name" value="TRANSCRIPTION FACTOR SMIF DECAPPING ENZYME DCP1"/>
    <property type="match status" value="1"/>
</dbReference>
<dbReference type="Proteomes" id="UP000708148">
    <property type="component" value="Unassembled WGS sequence"/>
</dbReference>
<feature type="region of interest" description="Disordered" evidence="5">
    <location>
        <begin position="191"/>
        <end position="230"/>
    </location>
</feature>
<evidence type="ECO:0000256" key="2">
    <source>
        <dbReference type="ARBA" id="ARBA00008778"/>
    </source>
</evidence>
<dbReference type="Gene3D" id="2.30.29.30">
    <property type="entry name" value="Pleckstrin-homology domain (PH domain)/Phosphotyrosine-binding domain (PTB)"/>
    <property type="match status" value="1"/>
</dbReference>
<gene>
    <name evidence="6" type="ORF">OSTQU699_LOCUS4137</name>
</gene>
<dbReference type="CDD" id="cd09804">
    <property type="entry name" value="Dcp1"/>
    <property type="match status" value="1"/>
</dbReference>
<proteinExistence type="inferred from homology"/>
<comment type="caution">
    <text evidence="6">The sequence shown here is derived from an EMBL/GenBank/DDBJ whole genome shotgun (WGS) entry which is preliminary data.</text>
</comment>
<dbReference type="GO" id="GO:0000932">
    <property type="term" value="C:P-body"/>
    <property type="evidence" value="ECO:0007669"/>
    <property type="project" value="TreeGrafter"/>
</dbReference>
<dbReference type="EMBL" id="CAJHUC010000884">
    <property type="protein sequence ID" value="CAD7698778.1"/>
    <property type="molecule type" value="Genomic_DNA"/>
</dbReference>
<evidence type="ECO:0000256" key="3">
    <source>
        <dbReference type="ARBA" id="ARBA00022490"/>
    </source>
</evidence>
<evidence type="ECO:0000256" key="5">
    <source>
        <dbReference type="SAM" id="MobiDB-lite"/>
    </source>
</evidence>
<evidence type="ECO:0000256" key="1">
    <source>
        <dbReference type="ARBA" id="ARBA00004496"/>
    </source>
</evidence>
<dbReference type="OrthoDB" id="440673at2759"/>
<dbReference type="GO" id="GO:0003729">
    <property type="term" value="F:mRNA binding"/>
    <property type="evidence" value="ECO:0007669"/>
    <property type="project" value="TreeGrafter"/>
</dbReference>
<dbReference type="InterPro" id="IPR011993">
    <property type="entry name" value="PH-like_dom_sf"/>
</dbReference>
<dbReference type="SUPFAM" id="SSF50729">
    <property type="entry name" value="PH domain-like"/>
    <property type="match status" value="1"/>
</dbReference>
<dbReference type="InterPro" id="IPR010334">
    <property type="entry name" value="Dcp1"/>
</dbReference>
<protein>
    <submittedName>
        <fullName evidence="6">Uncharacterized protein</fullName>
    </submittedName>
</protein>
<dbReference type="GO" id="GO:0006397">
    <property type="term" value="P:mRNA processing"/>
    <property type="evidence" value="ECO:0007669"/>
    <property type="project" value="UniProtKB-KW"/>
</dbReference>
<feature type="compositionally biased region" description="Basic and acidic residues" evidence="5">
    <location>
        <begin position="156"/>
        <end position="172"/>
    </location>
</feature>
<dbReference type="AlphaFoldDB" id="A0A8S1IY92"/>
<reference evidence="6" key="1">
    <citation type="submission" date="2020-12" db="EMBL/GenBank/DDBJ databases">
        <authorList>
            <person name="Iha C."/>
        </authorList>
    </citation>
    <scope>NUCLEOTIDE SEQUENCE</scope>
</reference>
<dbReference type="GO" id="GO:0031087">
    <property type="term" value="P:deadenylation-independent decapping of nuclear-transcribed mRNA"/>
    <property type="evidence" value="ECO:0007669"/>
    <property type="project" value="TreeGrafter"/>
</dbReference>
<comment type="subcellular location">
    <subcellularLocation>
        <location evidence="1">Cytoplasm</location>
    </subcellularLocation>
</comment>
<dbReference type="Pfam" id="PF06058">
    <property type="entry name" value="DCP1"/>
    <property type="match status" value="1"/>
</dbReference>